<dbReference type="GO" id="GO:0004672">
    <property type="term" value="F:protein kinase activity"/>
    <property type="evidence" value="ECO:0007669"/>
    <property type="project" value="InterPro"/>
</dbReference>
<proteinExistence type="inferred from homology"/>
<dbReference type="Proteomes" id="UP000190797">
    <property type="component" value="Chromosome"/>
</dbReference>
<evidence type="ECO:0000313" key="5">
    <source>
        <dbReference type="EMBL" id="AQZ67448.1"/>
    </source>
</evidence>
<evidence type="ECO:0000256" key="2">
    <source>
        <dbReference type="ARBA" id="ARBA00022741"/>
    </source>
</evidence>
<protein>
    <recommendedName>
        <fullName evidence="4">Protein kinase domain-containing protein</fullName>
    </recommendedName>
</protein>
<dbReference type="KEGG" id="noa:BKM31_43675"/>
<keyword evidence="2" id="KW-0547">Nucleotide-binding</keyword>
<dbReference type="CDD" id="cd14014">
    <property type="entry name" value="STKc_PknB_like"/>
    <property type="match status" value="1"/>
</dbReference>
<feature type="domain" description="Protein kinase" evidence="4">
    <location>
        <begin position="13"/>
        <end position="261"/>
    </location>
</feature>
<gene>
    <name evidence="5" type="ORF">BKM31_43675</name>
</gene>
<sequence length="1186" mass="126395">MLIDGDPQRLGGYWLAGRLGAGGQGVVYEAYAEDGRRVAIKVLHGDQAAQLAREVTAAQRVAAFCTAPVIEAVLEGPRPYVVSEYVEGPSLRKAVADGRRFGGADLHRLATAVATALTAIHDAGVIHRDLKPDNVLLGPDGPRVIDFGIARTAEMSLTATGLVTGTPTYMAPEVFSGQRAGMPADVFAWGGIMVYAATGADPFEAESLGGVMHRVLSASPDLSPLPDSVRPLVAAALGKDPAQRPTARQLLMALISADSVLDTAHLLAQGSGRAAGMAVEADDPGLGALAEQAYELLGRDEHELAAEVFLRLVTVGERGELLVRRAALSELMEGRPLPESAAVARILEVFGYLLGRDGEEVWLSRPALPHAWPRYRRWIEANRDGLAVHREILLAAGRWHRSGRRDGDLFQDHSLENALQWAATARRNITLSPLERDFLDAGARLTRRRARRNRLVTLSMAGLLVISLVAAGLAVQQGVLADQRAEAIAVQRDRAEGARLAQVADELRQRDPRVAMQLSVAAWRLAGTPGARAALTASLAQREVAAFKDPAQAGDTVRALSRDGRILASVSDDAIRLWDVRTGERAGGVARLGLRAGEALVAVALSPSGRDVLLTTSERLVVWRPATGRAVRSWRMPKDVQAYGRYGTVDRYVLTEYADDDGHAYHHVWDLDRGTRKAIAAYDGAMTAAGDAIYVRAGGARGRIERRGLPGLDLQLSQPPAAACDCPAPLAVTPGGGDLIERTKNDLTVQPVKDGTASGATLQTGVQPWNGGELTVSPDGRLFASVTASQIQVWRAFDDHLTTLRLPTGTDNGSQLPQVGFDGDTLRYLSEDHVFTADLSDLPIKPAKFTPWSPPLLGPGARHLLGVNTDGDTVYLGERRGQGMRPALRVTGDSETVQATAFSPDSRLAGMGASTTITVLDTTTRRELAEWRPVVDGRPRSTDLLAFSPDGTRLVAGHTGANGDGDDRAIAVWDWKSHRLLWSATFTNLRDAEFSPDGRTVAVAGEKTLDVEGYDVRLFDAATGRQLGAPFGISGQSSTVVDFVFTRDGSSIAVVDGRGRVTLFDVAKHRRLSQAGRDGGLTGHAARSPREDVMAIGTKSGQVRLFDLKAGTSLGLLRDGAVGGLAGMAFSADGSSVTTVDKAGNLSEHPIEPGKMAAAVCARAGRPLTEGEWRTYVTGVPYRKVC</sequence>
<dbReference type="Pfam" id="PF00400">
    <property type="entry name" value="WD40"/>
    <property type="match status" value="1"/>
</dbReference>
<evidence type="ECO:0000256" key="3">
    <source>
        <dbReference type="ARBA" id="ARBA00022840"/>
    </source>
</evidence>
<keyword evidence="6" id="KW-1185">Reference proteome</keyword>
<evidence type="ECO:0000313" key="6">
    <source>
        <dbReference type="Proteomes" id="UP000190797"/>
    </source>
</evidence>
<dbReference type="InterPro" id="IPR008271">
    <property type="entry name" value="Ser/Thr_kinase_AS"/>
</dbReference>
<dbReference type="InterPro" id="IPR011009">
    <property type="entry name" value="Kinase-like_dom_sf"/>
</dbReference>
<dbReference type="Pfam" id="PF00069">
    <property type="entry name" value="Pkinase"/>
    <property type="match status" value="1"/>
</dbReference>
<comment type="similarity">
    <text evidence="1">Belongs to the protein kinase superfamily. STE Ser/Thr protein kinase family. STE20 subfamily.</text>
</comment>
<dbReference type="SUPFAM" id="SSF56112">
    <property type="entry name" value="Protein kinase-like (PK-like)"/>
    <property type="match status" value="1"/>
</dbReference>
<dbReference type="InterPro" id="IPR001680">
    <property type="entry name" value="WD40_rpt"/>
</dbReference>
<dbReference type="SMART" id="SM00220">
    <property type="entry name" value="S_TKc"/>
    <property type="match status" value="1"/>
</dbReference>
<dbReference type="InterPro" id="IPR015943">
    <property type="entry name" value="WD40/YVTN_repeat-like_dom_sf"/>
</dbReference>
<dbReference type="Gene3D" id="1.10.510.10">
    <property type="entry name" value="Transferase(Phosphotransferase) domain 1"/>
    <property type="match status" value="1"/>
</dbReference>
<dbReference type="PROSITE" id="PS00108">
    <property type="entry name" value="PROTEIN_KINASE_ST"/>
    <property type="match status" value="1"/>
</dbReference>
<evidence type="ECO:0000256" key="1">
    <source>
        <dbReference type="ARBA" id="ARBA00008874"/>
    </source>
</evidence>
<dbReference type="SUPFAM" id="SSF69322">
    <property type="entry name" value="Tricorn protease domain 2"/>
    <property type="match status" value="1"/>
</dbReference>
<organism evidence="5 6">
    <name type="scientific">[Actinomadura] parvosata subsp. kistnae</name>
    <dbReference type="NCBI Taxonomy" id="1909395"/>
    <lineage>
        <taxon>Bacteria</taxon>
        <taxon>Bacillati</taxon>
        <taxon>Actinomycetota</taxon>
        <taxon>Actinomycetes</taxon>
        <taxon>Streptosporangiales</taxon>
        <taxon>Streptosporangiaceae</taxon>
        <taxon>Nonomuraea</taxon>
    </lineage>
</organism>
<dbReference type="RefSeq" id="WP_080043756.1">
    <property type="nucleotide sequence ID" value="NZ_CP017717.1"/>
</dbReference>
<dbReference type="Gene3D" id="3.30.200.20">
    <property type="entry name" value="Phosphorylase Kinase, domain 1"/>
    <property type="match status" value="1"/>
</dbReference>
<accession>A0A1V0AB62</accession>
<dbReference type="InterPro" id="IPR051931">
    <property type="entry name" value="PAK3-like"/>
</dbReference>
<evidence type="ECO:0000259" key="4">
    <source>
        <dbReference type="PROSITE" id="PS50011"/>
    </source>
</evidence>
<dbReference type="EMBL" id="CP017717">
    <property type="protein sequence ID" value="AQZ67448.1"/>
    <property type="molecule type" value="Genomic_DNA"/>
</dbReference>
<keyword evidence="3" id="KW-0067">ATP-binding</keyword>
<name>A0A1V0AB62_9ACTN</name>
<dbReference type="GO" id="GO:0005524">
    <property type="term" value="F:ATP binding"/>
    <property type="evidence" value="ECO:0007669"/>
    <property type="project" value="UniProtKB-KW"/>
</dbReference>
<dbReference type="OrthoDB" id="582179at2"/>
<dbReference type="SUPFAM" id="SSF50969">
    <property type="entry name" value="YVTN repeat-like/Quinoprotein amine dehydrogenase"/>
    <property type="match status" value="1"/>
</dbReference>
<dbReference type="InterPro" id="IPR000719">
    <property type="entry name" value="Prot_kinase_dom"/>
</dbReference>
<reference evidence="6" key="1">
    <citation type="journal article" date="2017" name="Med. Chem. Commun.">
        <title>Nonomuraea sp. ATCC 55076 harbours the largest actinomycete chromosome to date and the kistamicin biosynthetic gene cluster.</title>
        <authorList>
            <person name="Nazari B."/>
            <person name="Forneris C.C."/>
            <person name="Gibson M.I."/>
            <person name="Moon K."/>
            <person name="Schramma K.R."/>
            <person name="Seyedsayamdost M.R."/>
        </authorList>
    </citation>
    <scope>NUCLEOTIDE SEQUENCE [LARGE SCALE GENOMIC DNA]</scope>
    <source>
        <strain evidence="6">ATCC 55076</strain>
    </source>
</reference>
<dbReference type="AlphaFoldDB" id="A0A1V0AB62"/>
<dbReference type="PANTHER" id="PTHR45832:SF22">
    <property type="entry name" value="SERINE_THREONINE-PROTEIN KINASE SAMKA-RELATED"/>
    <property type="match status" value="1"/>
</dbReference>
<dbReference type="InterPro" id="IPR011044">
    <property type="entry name" value="Quino_amine_DH_bsu"/>
</dbReference>
<dbReference type="Pfam" id="PF20703">
    <property type="entry name" value="nSTAND1"/>
    <property type="match status" value="1"/>
</dbReference>
<dbReference type="STRING" id="1909395.BKM31_43675"/>
<dbReference type="PROSITE" id="PS50011">
    <property type="entry name" value="PROTEIN_KINASE_DOM"/>
    <property type="match status" value="1"/>
</dbReference>
<dbReference type="InterPro" id="IPR049052">
    <property type="entry name" value="nSTAND1"/>
</dbReference>
<dbReference type="Gene3D" id="2.130.10.10">
    <property type="entry name" value="YVTN repeat-like/Quinoprotein amine dehydrogenase"/>
    <property type="match status" value="3"/>
</dbReference>
<dbReference type="PANTHER" id="PTHR45832">
    <property type="entry name" value="SERINE/THREONINE-PROTEIN KINASE SAMKA-RELATED-RELATED"/>
    <property type="match status" value="1"/>
</dbReference>